<keyword evidence="1" id="KW-0812">Transmembrane</keyword>
<reference evidence="2" key="1">
    <citation type="submission" date="2018-02" db="EMBL/GenBank/DDBJ databases">
        <title>Rhizophora mucronata_Transcriptome.</title>
        <authorList>
            <person name="Meera S.P."/>
            <person name="Sreeshan A."/>
            <person name="Augustine A."/>
        </authorList>
    </citation>
    <scope>NUCLEOTIDE SEQUENCE</scope>
    <source>
        <tissue evidence="2">Leaf</tissue>
    </source>
</reference>
<keyword evidence="1" id="KW-0472">Membrane</keyword>
<dbReference type="EMBL" id="GGEC01033182">
    <property type="protein sequence ID" value="MBX13666.1"/>
    <property type="molecule type" value="Transcribed_RNA"/>
</dbReference>
<keyword evidence="1" id="KW-1133">Transmembrane helix</keyword>
<feature type="transmembrane region" description="Helical" evidence="1">
    <location>
        <begin position="20"/>
        <end position="42"/>
    </location>
</feature>
<evidence type="ECO:0000313" key="2">
    <source>
        <dbReference type="EMBL" id="MBX13666.1"/>
    </source>
</evidence>
<dbReference type="AlphaFoldDB" id="A0A2P2L6U5"/>
<sequence>MLILRLQQGMHWMEEAYQSICCQIMLVPLTCAFHILLTLTLISSFSLIGAGTIQIRISQ</sequence>
<accession>A0A2P2L6U5</accession>
<protein>
    <submittedName>
        <fullName evidence="2">Polypyrimidine tract-binding protein homolog 1 isoform X3</fullName>
    </submittedName>
</protein>
<proteinExistence type="predicted"/>
<organism evidence="2">
    <name type="scientific">Rhizophora mucronata</name>
    <name type="common">Asiatic mangrove</name>
    <dbReference type="NCBI Taxonomy" id="61149"/>
    <lineage>
        <taxon>Eukaryota</taxon>
        <taxon>Viridiplantae</taxon>
        <taxon>Streptophyta</taxon>
        <taxon>Embryophyta</taxon>
        <taxon>Tracheophyta</taxon>
        <taxon>Spermatophyta</taxon>
        <taxon>Magnoliopsida</taxon>
        <taxon>eudicotyledons</taxon>
        <taxon>Gunneridae</taxon>
        <taxon>Pentapetalae</taxon>
        <taxon>rosids</taxon>
        <taxon>fabids</taxon>
        <taxon>Malpighiales</taxon>
        <taxon>Rhizophoraceae</taxon>
        <taxon>Rhizophora</taxon>
    </lineage>
</organism>
<name>A0A2P2L6U5_RHIMU</name>
<evidence type="ECO:0000256" key="1">
    <source>
        <dbReference type="SAM" id="Phobius"/>
    </source>
</evidence>